<dbReference type="AlphaFoldDB" id="A0A9R0JMZ7"/>
<evidence type="ECO:0000313" key="2">
    <source>
        <dbReference type="RefSeq" id="XP_021840654.2"/>
    </source>
</evidence>
<dbReference type="Proteomes" id="UP000813463">
    <property type="component" value="Chromosome 1"/>
</dbReference>
<gene>
    <name evidence="2" type="primary">LOC110780607</name>
</gene>
<protein>
    <recommendedName>
        <fullName evidence="3">Protein ALP1-like</fullName>
    </recommendedName>
</protein>
<dbReference type="Pfam" id="PF04827">
    <property type="entry name" value="Plant_tran"/>
    <property type="match status" value="1"/>
</dbReference>
<dbReference type="PANTHER" id="PTHR47150:SF5">
    <property type="entry name" value="OS07G0546750 PROTEIN"/>
    <property type="match status" value="1"/>
</dbReference>
<dbReference type="PANTHER" id="PTHR47150">
    <property type="entry name" value="OS12G0169200 PROTEIN"/>
    <property type="match status" value="1"/>
</dbReference>
<keyword evidence="1" id="KW-1185">Reference proteome</keyword>
<sequence>MVDDFFIHHLPNTFFPRGPSLRNVNDANLIPANRNREEGHNFLFNDYIAKNPVYPDKQFRRRFRMGIPLFCRIMNKVVENDVFLQQRRNVAGKLGLSGLQKCTATIRILTYGLAPDAIDEYLRMGETTSKKSLLHFTQGEWKNCPTAWRGQYQGRSRKATLILEAVADQDLWIWHSFFGIPGSCNDLNVPHRSPVFDDVLQGKAPPINFLVNGHEYNMGYYLTDGIYPNWATFIQGFSRPQLETEKVIC</sequence>
<evidence type="ECO:0008006" key="3">
    <source>
        <dbReference type="Google" id="ProtNLM"/>
    </source>
</evidence>
<reference evidence="2" key="2">
    <citation type="submission" date="2025-08" db="UniProtKB">
        <authorList>
            <consortium name="RefSeq"/>
        </authorList>
    </citation>
    <scope>IDENTIFICATION</scope>
    <source>
        <tissue evidence="2">Leaf</tissue>
    </source>
</reference>
<dbReference type="InterPro" id="IPR006912">
    <property type="entry name" value="Harbinger_derived_prot"/>
</dbReference>
<name>A0A9R0JMZ7_SPIOL</name>
<accession>A0A9R0JMZ7</accession>
<dbReference type="RefSeq" id="XP_021840654.2">
    <property type="nucleotide sequence ID" value="XM_021984962.2"/>
</dbReference>
<proteinExistence type="predicted"/>
<reference evidence="1" key="1">
    <citation type="journal article" date="2021" name="Nat. Commun.">
        <title>Genomic analyses provide insights into spinach domestication and the genetic basis of agronomic traits.</title>
        <authorList>
            <person name="Cai X."/>
            <person name="Sun X."/>
            <person name="Xu C."/>
            <person name="Sun H."/>
            <person name="Wang X."/>
            <person name="Ge C."/>
            <person name="Zhang Z."/>
            <person name="Wang Q."/>
            <person name="Fei Z."/>
            <person name="Jiao C."/>
            <person name="Wang Q."/>
        </authorList>
    </citation>
    <scope>NUCLEOTIDE SEQUENCE [LARGE SCALE GENOMIC DNA]</scope>
    <source>
        <strain evidence="1">cv. Varoflay</strain>
    </source>
</reference>
<dbReference type="GeneID" id="110780607"/>
<dbReference type="KEGG" id="soe:110780607"/>
<evidence type="ECO:0000313" key="1">
    <source>
        <dbReference type="Proteomes" id="UP000813463"/>
    </source>
</evidence>
<organism evidence="1 2">
    <name type="scientific">Spinacia oleracea</name>
    <name type="common">Spinach</name>
    <dbReference type="NCBI Taxonomy" id="3562"/>
    <lineage>
        <taxon>Eukaryota</taxon>
        <taxon>Viridiplantae</taxon>
        <taxon>Streptophyta</taxon>
        <taxon>Embryophyta</taxon>
        <taxon>Tracheophyta</taxon>
        <taxon>Spermatophyta</taxon>
        <taxon>Magnoliopsida</taxon>
        <taxon>eudicotyledons</taxon>
        <taxon>Gunneridae</taxon>
        <taxon>Pentapetalae</taxon>
        <taxon>Caryophyllales</taxon>
        <taxon>Chenopodiaceae</taxon>
        <taxon>Chenopodioideae</taxon>
        <taxon>Anserineae</taxon>
        <taxon>Spinacia</taxon>
    </lineage>
</organism>